<organism evidence="1 2">
    <name type="scientific">Cloacibacterium rupense</name>
    <dbReference type="NCBI Taxonomy" id="517423"/>
    <lineage>
        <taxon>Bacteria</taxon>
        <taxon>Pseudomonadati</taxon>
        <taxon>Bacteroidota</taxon>
        <taxon>Flavobacteriia</taxon>
        <taxon>Flavobacteriales</taxon>
        <taxon>Weeksellaceae</taxon>
    </lineage>
</organism>
<evidence type="ECO:0000313" key="2">
    <source>
        <dbReference type="Proteomes" id="UP000620064"/>
    </source>
</evidence>
<evidence type="ECO:0000313" key="1">
    <source>
        <dbReference type="EMBL" id="GGP05262.1"/>
    </source>
</evidence>
<sequence>MNNLQELNIYEFFENPRILCNEDYTYKNFSFEGIKLYDYIDLIPNELIEDTRLEKLPENISHSYLKDGKTYYVLNNLEKEYELTDRIKSVKENGGRLFSKSGIGYGINNGKVVEIILLEYKLNFFNDVNKNNISEIFGKFDAENEDYDYQHGALMNTLYKYLSRKLEIELDEWDNKVKLIKIGEELK</sequence>
<keyword evidence="2" id="KW-1185">Reference proteome</keyword>
<comment type="caution">
    <text evidence="1">The sequence shown here is derived from an EMBL/GenBank/DDBJ whole genome shotgun (WGS) entry which is preliminary data.</text>
</comment>
<name>A0ABQ2NKP3_9FLAO</name>
<proteinExistence type="predicted"/>
<accession>A0ABQ2NKP3</accession>
<protein>
    <submittedName>
        <fullName evidence="1">Uncharacterized protein</fullName>
    </submittedName>
</protein>
<dbReference type="EMBL" id="BMLV01000004">
    <property type="protein sequence ID" value="GGP05262.1"/>
    <property type="molecule type" value="Genomic_DNA"/>
</dbReference>
<dbReference type="RefSeq" id="WP_188618046.1">
    <property type="nucleotide sequence ID" value="NZ_BMLV01000004.1"/>
</dbReference>
<reference evidence="2" key="1">
    <citation type="journal article" date="2019" name="Int. J. Syst. Evol. Microbiol.">
        <title>The Global Catalogue of Microorganisms (GCM) 10K type strain sequencing project: providing services to taxonomists for standard genome sequencing and annotation.</title>
        <authorList>
            <consortium name="The Broad Institute Genomics Platform"/>
            <consortium name="The Broad Institute Genome Sequencing Center for Infectious Disease"/>
            <person name="Wu L."/>
            <person name="Ma J."/>
        </authorList>
    </citation>
    <scope>NUCLEOTIDE SEQUENCE [LARGE SCALE GENOMIC DNA]</scope>
    <source>
        <strain evidence="2">CGMCC 1.7656</strain>
    </source>
</reference>
<dbReference type="Proteomes" id="UP000620064">
    <property type="component" value="Unassembled WGS sequence"/>
</dbReference>
<gene>
    <name evidence="1" type="ORF">GCM10010992_20760</name>
</gene>